<evidence type="ECO:0000313" key="3">
    <source>
        <dbReference type="Proteomes" id="UP000324222"/>
    </source>
</evidence>
<proteinExistence type="predicted"/>
<keyword evidence="3" id="KW-1185">Reference proteome</keyword>
<feature type="compositionally biased region" description="Low complexity" evidence="1">
    <location>
        <begin position="24"/>
        <end position="36"/>
    </location>
</feature>
<name>A0A5B7JY19_PORTR</name>
<organism evidence="2 3">
    <name type="scientific">Portunus trituberculatus</name>
    <name type="common">Swimming crab</name>
    <name type="synonym">Neptunus trituberculatus</name>
    <dbReference type="NCBI Taxonomy" id="210409"/>
    <lineage>
        <taxon>Eukaryota</taxon>
        <taxon>Metazoa</taxon>
        <taxon>Ecdysozoa</taxon>
        <taxon>Arthropoda</taxon>
        <taxon>Crustacea</taxon>
        <taxon>Multicrustacea</taxon>
        <taxon>Malacostraca</taxon>
        <taxon>Eumalacostraca</taxon>
        <taxon>Eucarida</taxon>
        <taxon>Decapoda</taxon>
        <taxon>Pleocyemata</taxon>
        <taxon>Brachyura</taxon>
        <taxon>Eubrachyura</taxon>
        <taxon>Portunoidea</taxon>
        <taxon>Portunidae</taxon>
        <taxon>Portuninae</taxon>
        <taxon>Portunus</taxon>
    </lineage>
</organism>
<accession>A0A5B7JY19</accession>
<dbReference type="AlphaFoldDB" id="A0A5B7JY19"/>
<evidence type="ECO:0000313" key="2">
    <source>
        <dbReference type="EMBL" id="MPC99455.1"/>
    </source>
</evidence>
<protein>
    <submittedName>
        <fullName evidence="2">Uncharacterized protein</fullName>
    </submittedName>
</protein>
<feature type="region of interest" description="Disordered" evidence="1">
    <location>
        <begin position="20"/>
        <end position="46"/>
    </location>
</feature>
<dbReference type="EMBL" id="VSRR010118430">
    <property type="protein sequence ID" value="MPC99455.1"/>
    <property type="molecule type" value="Genomic_DNA"/>
</dbReference>
<comment type="caution">
    <text evidence="2">The sequence shown here is derived from an EMBL/GenBank/DDBJ whole genome shotgun (WGS) entry which is preliminary data.</text>
</comment>
<evidence type="ECO:0000256" key="1">
    <source>
        <dbReference type="SAM" id="MobiDB-lite"/>
    </source>
</evidence>
<sequence length="82" mass="9116">MVVVVVVVVVVVAAMMIEQTNRGSRSSVTSPRPSSTQNLYVTRGAQPGDTHVPYVLLPRLDKVDGHQALFRHPGNIYRCKWE</sequence>
<gene>
    <name evidence="2" type="ORF">E2C01_094869</name>
</gene>
<dbReference type="Proteomes" id="UP000324222">
    <property type="component" value="Unassembled WGS sequence"/>
</dbReference>
<reference evidence="2 3" key="1">
    <citation type="submission" date="2019-05" db="EMBL/GenBank/DDBJ databases">
        <title>Another draft genome of Portunus trituberculatus and its Hox gene families provides insights of decapod evolution.</title>
        <authorList>
            <person name="Jeong J.-H."/>
            <person name="Song I."/>
            <person name="Kim S."/>
            <person name="Choi T."/>
            <person name="Kim D."/>
            <person name="Ryu S."/>
            <person name="Kim W."/>
        </authorList>
    </citation>
    <scope>NUCLEOTIDE SEQUENCE [LARGE SCALE GENOMIC DNA]</scope>
    <source>
        <tissue evidence="2">Muscle</tissue>
    </source>
</reference>